<dbReference type="Proteomes" id="UP000612585">
    <property type="component" value="Unassembled WGS sequence"/>
</dbReference>
<sequence length="154" mass="16642">MAIYCEAQTRYDGADPAVFLAGGITGCPDWQAEARRELDSLPIAILNPRMADFPIHDPGAAPAQIAWEFEHLRRADVVLFWFPDSGPVVQPIVLYELGAHATAGKPIAVGCDPGYARRVDVVLQLGHVRPEVVVRDNLGAVCADVRTLLARSGT</sequence>
<accession>A0A8J3ZJR0</accession>
<dbReference type="Pfam" id="PF15891">
    <property type="entry name" value="Nuc_deoxyri_tr2"/>
    <property type="match status" value="1"/>
</dbReference>
<proteinExistence type="predicted"/>
<dbReference type="InterPro" id="IPR039470">
    <property type="entry name" value="Nuc_deoxyri_tr2"/>
</dbReference>
<evidence type="ECO:0000313" key="1">
    <source>
        <dbReference type="EMBL" id="GIJ62780.1"/>
    </source>
</evidence>
<gene>
    <name evidence="1" type="ORF">Vau01_102960</name>
</gene>
<dbReference type="RefSeq" id="WP_204008649.1">
    <property type="nucleotide sequence ID" value="NZ_BOPG01000083.1"/>
</dbReference>
<dbReference type="SUPFAM" id="SSF52309">
    <property type="entry name" value="N-(deoxy)ribosyltransferase-like"/>
    <property type="match status" value="1"/>
</dbReference>
<evidence type="ECO:0000313" key="2">
    <source>
        <dbReference type="Proteomes" id="UP000612585"/>
    </source>
</evidence>
<dbReference type="Gene3D" id="3.40.50.450">
    <property type="match status" value="1"/>
</dbReference>
<protein>
    <recommendedName>
        <fullName evidence="3">Nucleoside 2-deoxyribosyltransferase like</fullName>
    </recommendedName>
</protein>
<dbReference type="EMBL" id="BOPG01000083">
    <property type="protein sequence ID" value="GIJ62780.1"/>
    <property type="molecule type" value="Genomic_DNA"/>
</dbReference>
<keyword evidence="2" id="KW-1185">Reference proteome</keyword>
<dbReference type="AlphaFoldDB" id="A0A8J3ZJR0"/>
<evidence type="ECO:0008006" key="3">
    <source>
        <dbReference type="Google" id="ProtNLM"/>
    </source>
</evidence>
<name>A0A8J3ZJR0_9ACTN</name>
<reference evidence="1" key="1">
    <citation type="submission" date="2021-01" db="EMBL/GenBank/DDBJ databases">
        <title>Whole genome shotgun sequence of Virgisporangium aurantiacum NBRC 16421.</title>
        <authorList>
            <person name="Komaki H."/>
            <person name="Tamura T."/>
        </authorList>
    </citation>
    <scope>NUCLEOTIDE SEQUENCE</scope>
    <source>
        <strain evidence="1">NBRC 16421</strain>
    </source>
</reference>
<organism evidence="1 2">
    <name type="scientific">Virgisporangium aurantiacum</name>
    <dbReference type="NCBI Taxonomy" id="175570"/>
    <lineage>
        <taxon>Bacteria</taxon>
        <taxon>Bacillati</taxon>
        <taxon>Actinomycetota</taxon>
        <taxon>Actinomycetes</taxon>
        <taxon>Micromonosporales</taxon>
        <taxon>Micromonosporaceae</taxon>
        <taxon>Virgisporangium</taxon>
    </lineage>
</organism>
<comment type="caution">
    <text evidence="1">The sequence shown here is derived from an EMBL/GenBank/DDBJ whole genome shotgun (WGS) entry which is preliminary data.</text>
</comment>